<gene>
    <name evidence="8" type="ORF">G7Y89_g479</name>
</gene>
<dbReference type="GO" id="GO:0005506">
    <property type="term" value="F:iron ion binding"/>
    <property type="evidence" value="ECO:0007669"/>
    <property type="project" value="InterPro"/>
</dbReference>
<feature type="binding site" description="axial binding residue" evidence="6">
    <location>
        <position position="440"/>
    </location>
    <ligand>
        <name>heme</name>
        <dbReference type="ChEBI" id="CHEBI:30413"/>
    </ligand>
    <ligandPart>
        <name>Fe</name>
        <dbReference type="ChEBI" id="CHEBI:18248"/>
    </ligandPart>
</feature>
<evidence type="ECO:0000256" key="1">
    <source>
        <dbReference type="ARBA" id="ARBA00001971"/>
    </source>
</evidence>
<evidence type="ECO:0000256" key="7">
    <source>
        <dbReference type="SAM" id="Phobius"/>
    </source>
</evidence>
<comment type="cofactor">
    <cofactor evidence="1 6">
        <name>heme</name>
        <dbReference type="ChEBI" id="CHEBI:30413"/>
    </cofactor>
</comment>
<sequence length="501" mass="57376">MLSYTTLQPIFILCLLYLVGLAFYRLYLHPLAHFPGRKLHAISALPCAYYMAKGRLPFNNRLLHDKYGPVVRISPNELSFTSAQAWEDIYGFKTGGHAQLPKDPIHLGSVDPLNGFAPITLLNGVEHGRQRRAWSYAFSERALLENEGHIQGYVDKLINHLRQRECEEVDLASWLSMTTFDIIGDLAFGESFGCLGKDNLASWYKLNFEAFRIAAFEQATRRLARVNSWMQRSLMALVPNSMRQGRRDHLTHSREKVLQRLAKESERTDFIHYILKQRERFMLDDAEIIVNGATFIAAGSETLSNLLTGLVAQLLFNPDKCEKLCHEIRSNFTRPEEINYEQTSRLPFLNACLEEGLRLKPPVGEGLLRRVLKGGARIDGYWVPEGASVSVDPWSSSHDPANFRDCDDFVPERWLEDEEHYYAGDQPKAMQPFSLGPQGCMGRNLAYMEMRLILSHLIWHFDIRSTDGAWQWDPAGQMKNLRVYVVWEKLPLNVTLKVVTT</sequence>
<dbReference type="GO" id="GO:0020037">
    <property type="term" value="F:heme binding"/>
    <property type="evidence" value="ECO:0007669"/>
    <property type="project" value="InterPro"/>
</dbReference>
<accession>A0A8H4RYP3</accession>
<comment type="caution">
    <text evidence="8">The sequence shown here is derived from an EMBL/GenBank/DDBJ whole genome shotgun (WGS) entry which is preliminary data.</text>
</comment>
<evidence type="ECO:0000256" key="2">
    <source>
        <dbReference type="ARBA" id="ARBA00010617"/>
    </source>
</evidence>
<dbReference type="Pfam" id="PF00067">
    <property type="entry name" value="p450"/>
    <property type="match status" value="1"/>
</dbReference>
<protein>
    <recommendedName>
        <fullName evidence="10">Cytochrome P450</fullName>
    </recommendedName>
</protein>
<dbReference type="GO" id="GO:0016705">
    <property type="term" value="F:oxidoreductase activity, acting on paired donors, with incorporation or reduction of molecular oxygen"/>
    <property type="evidence" value="ECO:0007669"/>
    <property type="project" value="InterPro"/>
</dbReference>
<evidence type="ECO:0000256" key="4">
    <source>
        <dbReference type="ARBA" id="ARBA00022723"/>
    </source>
</evidence>
<dbReference type="PANTHER" id="PTHR24305:SF210">
    <property type="entry name" value="CYTOCHROME P450 MONOOXYGENASE ASQL-RELATED"/>
    <property type="match status" value="1"/>
</dbReference>
<organism evidence="8 9">
    <name type="scientific">Cudoniella acicularis</name>
    <dbReference type="NCBI Taxonomy" id="354080"/>
    <lineage>
        <taxon>Eukaryota</taxon>
        <taxon>Fungi</taxon>
        <taxon>Dikarya</taxon>
        <taxon>Ascomycota</taxon>
        <taxon>Pezizomycotina</taxon>
        <taxon>Leotiomycetes</taxon>
        <taxon>Helotiales</taxon>
        <taxon>Tricladiaceae</taxon>
        <taxon>Cudoniella</taxon>
    </lineage>
</organism>
<dbReference type="AlphaFoldDB" id="A0A8H4RYP3"/>
<dbReference type="OrthoDB" id="1470350at2759"/>
<keyword evidence="4 6" id="KW-0479">Metal-binding</keyword>
<proteinExistence type="inferred from homology"/>
<dbReference type="SUPFAM" id="SSF48264">
    <property type="entry name" value="Cytochrome P450"/>
    <property type="match status" value="1"/>
</dbReference>
<evidence type="ECO:0000256" key="6">
    <source>
        <dbReference type="PIRSR" id="PIRSR602401-1"/>
    </source>
</evidence>
<feature type="transmembrane region" description="Helical" evidence="7">
    <location>
        <begin position="6"/>
        <end position="28"/>
    </location>
</feature>
<dbReference type="InterPro" id="IPR050121">
    <property type="entry name" value="Cytochrome_P450_monoxygenase"/>
</dbReference>
<evidence type="ECO:0000313" key="8">
    <source>
        <dbReference type="EMBL" id="KAF4637596.1"/>
    </source>
</evidence>
<dbReference type="Gene3D" id="1.10.630.10">
    <property type="entry name" value="Cytochrome P450"/>
    <property type="match status" value="1"/>
</dbReference>
<keyword evidence="7" id="KW-0812">Transmembrane</keyword>
<dbReference type="GO" id="GO:0004497">
    <property type="term" value="F:monooxygenase activity"/>
    <property type="evidence" value="ECO:0007669"/>
    <property type="project" value="InterPro"/>
</dbReference>
<keyword evidence="3 6" id="KW-0349">Heme</keyword>
<dbReference type="PRINTS" id="PR00385">
    <property type="entry name" value="P450"/>
</dbReference>
<keyword evidence="7" id="KW-0472">Membrane</keyword>
<evidence type="ECO:0000256" key="3">
    <source>
        <dbReference type="ARBA" id="ARBA00022617"/>
    </source>
</evidence>
<comment type="similarity">
    <text evidence="2">Belongs to the cytochrome P450 family.</text>
</comment>
<evidence type="ECO:0000313" key="9">
    <source>
        <dbReference type="Proteomes" id="UP000566819"/>
    </source>
</evidence>
<keyword evidence="5 6" id="KW-0408">Iron</keyword>
<dbReference type="CDD" id="cd11058">
    <property type="entry name" value="CYP60B-like"/>
    <property type="match status" value="1"/>
</dbReference>
<reference evidence="8 9" key="1">
    <citation type="submission" date="2020-03" db="EMBL/GenBank/DDBJ databases">
        <title>Draft Genome Sequence of Cudoniella acicularis.</title>
        <authorList>
            <person name="Buettner E."/>
            <person name="Kellner H."/>
        </authorList>
    </citation>
    <scope>NUCLEOTIDE SEQUENCE [LARGE SCALE GENOMIC DNA]</scope>
    <source>
        <strain evidence="8 9">DSM 108380</strain>
    </source>
</reference>
<dbReference type="Proteomes" id="UP000566819">
    <property type="component" value="Unassembled WGS sequence"/>
</dbReference>
<dbReference type="InterPro" id="IPR002401">
    <property type="entry name" value="Cyt_P450_E_grp-I"/>
</dbReference>
<dbReference type="EMBL" id="JAAMPI010000017">
    <property type="protein sequence ID" value="KAF4637596.1"/>
    <property type="molecule type" value="Genomic_DNA"/>
</dbReference>
<dbReference type="InterPro" id="IPR001128">
    <property type="entry name" value="Cyt_P450"/>
</dbReference>
<name>A0A8H4RYP3_9HELO</name>
<evidence type="ECO:0000256" key="5">
    <source>
        <dbReference type="ARBA" id="ARBA00023004"/>
    </source>
</evidence>
<keyword evidence="9" id="KW-1185">Reference proteome</keyword>
<dbReference type="PANTHER" id="PTHR24305">
    <property type="entry name" value="CYTOCHROME P450"/>
    <property type="match status" value="1"/>
</dbReference>
<keyword evidence="7" id="KW-1133">Transmembrane helix</keyword>
<evidence type="ECO:0008006" key="10">
    <source>
        <dbReference type="Google" id="ProtNLM"/>
    </source>
</evidence>
<dbReference type="PRINTS" id="PR00463">
    <property type="entry name" value="EP450I"/>
</dbReference>
<dbReference type="InterPro" id="IPR036396">
    <property type="entry name" value="Cyt_P450_sf"/>
</dbReference>